<organism evidence="2 3">
    <name type="scientific">Pocillopora damicornis</name>
    <name type="common">Cauliflower coral</name>
    <name type="synonym">Millepora damicornis</name>
    <dbReference type="NCBI Taxonomy" id="46731"/>
    <lineage>
        <taxon>Eukaryota</taxon>
        <taxon>Metazoa</taxon>
        <taxon>Cnidaria</taxon>
        <taxon>Anthozoa</taxon>
        <taxon>Hexacorallia</taxon>
        <taxon>Scleractinia</taxon>
        <taxon>Astrocoeniina</taxon>
        <taxon>Pocilloporidae</taxon>
        <taxon>Pocillopora</taxon>
    </lineage>
</organism>
<accession>A0A3M6UIU2</accession>
<dbReference type="Proteomes" id="UP000275408">
    <property type="component" value="Unassembled WGS sequence"/>
</dbReference>
<evidence type="ECO:0000313" key="2">
    <source>
        <dbReference type="EMBL" id="RMX53545.1"/>
    </source>
</evidence>
<evidence type="ECO:0000313" key="3">
    <source>
        <dbReference type="Proteomes" id="UP000275408"/>
    </source>
</evidence>
<gene>
    <name evidence="2" type="ORF">pdam_00004372</name>
</gene>
<reference evidence="2 3" key="1">
    <citation type="journal article" date="2018" name="Sci. Rep.">
        <title>Comparative analysis of the Pocillopora damicornis genome highlights role of immune system in coral evolution.</title>
        <authorList>
            <person name="Cunning R."/>
            <person name="Bay R.A."/>
            <person name="Gillette P."/>
            <person name="Baker A.C."/>
            <person name="Traylor-Knowles N."/>
        </authorList>
    </citation>
    <scope>NUCLEOTIDE SEQUENCE [LARGE SCALE GENOMIC DNA]</scope>
    <source>
        <strain evidence="2">RSMAS</strain>
        <tissue evidence="2">Whole animal</tissue>
    </source>
</reference>
<dbReference type="AlphaFoldDB" id="A0A3M6UIU2"/>
<name>A0A3M6UIU2_POCDA</name>
<feature type="region of interest" description="Disordered" evidence="1">
    <location>
        <begin position="99"/>
        <end position="120"/>
    </location>
</feature>
<evidence type="ECO:0000256" key="1">
    <source>
        <dbReference type="SAM" id="MobiDB-lite"/>
    </source>
</evidence>
<keyword evidence="3" id="KW-1185">Reference proteome</keyword>
<protein>
    <submittedName>
        <fullName evidence="2">Uncharacterized protein</fullName>
    </submittedName>
</protein>
<comment type="caution">
    <text evidence="2">The sequence shown here is derived from an EMBL/GenBank/DDBJ whole genome shotgun (WGS) entry which is preliminary data.</text>
</comment>
<sequence>MIKKQNVVMVMSSKHLSSNGLYLAVAPLFVSVPTDDLCSPKELEKVSLAAPLSALALILVPLVDVVDGVDRLLTGAVVPGCDTFDMMVRIPQLIPQTWKDNSTGANEQGTIAKTETCSAD</sequence>
<dbReference type="EMBL" id="RCHS01001420">
    <property type="protein sequence ID" value="RMX53545.1"/>
    <property type="molecule type" value="Genomic_DNA"/>
</dbReference>
<proteinExistence type="predicted"/>